<dbReference type="Pfam" id="PF00561">
    <property type="entry name" value="Abhydrolase_1"/>
    <property type="match status" value="1"/>
</dbReference>
<dbReference type="PANTHER" id="PTHR43798">
    <property type="entry name" value="MONOACYLGLYCEROL LIPASE"/>
    <property type="match status" value="1"/>
</dbReference>
<evidence type="ECO:0000259" key="2">
    <source>
        <dbReference type="Pfam" id="PF00561"/>
    </source>
</evidence>
<protein>
    <submittedName>
        <fullName evidence="3">Alpha/beta hydrolase</fullName>
    </submittedName>
</protein>
<dbReference type="InterPro" id="IPR050266">
    <property type="entry name" value="AB_hydrolase_sf"/>
</dbReference>
<dbReference type="Proteomes" id="UP000831880">
    <property type="component" value="Chromosome"/>
</dbReference>
<dbReference type="InterPro" id="IPR000639">
    <property type="entry name" value="Epox_hydrolase-like"/>
</dbReference>
<evidence type="ECO:0000313" key="3">
    <source>
        <dbReference type="EMBL" id="UOQ91693.1"/>
    </source>
</evidence>
<keyword evidence="4" id="KW-1185">Reference proteome</keyword>
<dbReference type="PANTHER" id="PTHR43798:SF31">
    <property type="entry name" value="AB HYDROLASE SUPERFAMILY PROTEIN YCLE"/>
    <property type="match status" value="1"/>
</dbReference>
<reference evidence="3 4" key="1">
    <citation type="submission" date="2022-04" db="EMBL/GenBank/DDBJ databases">
        <title>Halobacillus sp. isolated from saltern.</title>
        <authorList>
            <person name="Won M."/>
            <person name="Lee C.-M."/>
            <person name="Woen H.-Y."/>
            <person name="Kwon S.-W."/>
        </authorList>
    </citation>
    <scope>NUCLEOTIDE SEQUENCE [LARGE SCALE GENOMIC DNA]</scope>
    <source>
        <strain evidence="3 4">SSTM10-2</strain>
    </source>
</reference>
<dbReference type="RefSeq" id="WP_244751304.1">
    <property type="nucleotide sequence ID" value="NZ_CP095074.1"/>
</dbReference>
<name>A0ABY4GU70_9BACI</name>
<sequence>MPYYTNHFGQRLFYEDIGKGEVLLFIHPPGMGRKVFKQQHELADHYRLIFPDLSGHGDSDTTDLSPSLEDFASEIKQLMDHLRIEQIILVGYSAGGAVAQYFALQYPKKVKALILSGAFPKVDTFFLWFEFFMGIKWAGRSPRSLAMLLSKSHFRRSEFKHELRNHMAKSDPEVWSEFYKQALKHDCRHDLAKLEMPLLLMYGERAVWINHHARFYCECPDATLVIVDRALHQLPATHGPIFNQSIINFIQRKIGTEKTAK</sequence>
<dbReference type="PRINTS" id="PR00111">
    <property type="entry name" value="ABHYDROLASE"/>
</dbReference>
<evidence type="ECO:0000256" key="1">
    <source>
        <dbReference type="ARBA" id="ARBA00022801"/>
    </source>
</evidence>
<proteinExistence type="predicted"/>
<dbReference type="PRINTS" id="PR00412">
    <property type="entry name" value="EPOXHYDRLASE"/>
</dbReference>
<dbReference type="Gene3D" id="3.40.50.1820">
    <property type="entry name" value="alpha/beta hydrolase"/>
    <property type="match status" value="1"/>
</dbReference>
<dbReference type="InterPro" id="IPR029058">
    <property type="entry name" value="AB_hydrolase_fold"/>
</dbReference>
<accession>A0ABY4GU70</accession>
<feature type="domain" description="AB hydrolase-1" evidence="2">
    <location>
        <begin position="29"/>
        <end position="133"/>
    </location>
</feature>
<evidence type="ECO:0000313" key="4">
    <source>
        <dbReference type="Proteomes" id="UP000831880"/>
    </source>
</evidence>
<dbReference type="GO" id="GO:0016787">
    <property type="term" value="F:hydrolase activity"/>
    <property type="evidence" value="ECO:0007669"/>
    <property type="project" value="UniProtKB-KW"/>
</dbReference>
<organism evidence="3 4">
    <name type="scientific">Halobacillus shinanisalinarum</name>
    <dbReference type="NCBI Taxonomy" id="2932258"/>
    <lineage>
        <taxon>Bacteria</taxon>
        <taxon>Bacillati</taxon>
        <taxon>Bacillota</taxon>
        <taxon>Bacilli</taxon>
        <taxon>Bacillales</taxon>
        <taxon>Bacillaceae</taxon>
        <taxon>Halobacillus</taxon>
    </lineage>
</organism>
<dbReference type="EMBL" id="CP095074">
    <property type="protein sequence ID" value="UOQ91693.1"/>
    <property type="molecule type" value="Genomic_DNA"/>
</dbReference>
<dbReference type="InterPro" id="IPR000073">
    <property type="entry name" value="AB_hydrolase_1"/>
</dbReference>
<dbReference type="SUPFAM" id="SSF53474">
    <property type="entry name" value="alpha/beta-Hydrolases"/>
    <property type="match status" value="1"/>
</dbReference>
<gene>
    <name evidence="3" type="ORF">MUO14_14180</name>
</gene>
<keyword evidence="1 3" id="KW-0378">Hydrolase</keyword>